<evidence type="ECO:0000313" key="2">
    <source>
        <dbReference type="Proteomes" id="UP000273536"/>
    </source>
</evidence>
<accession>A0A3M3U3J8</accession>
<gene>
    <name evidence="1" type="ORF">ALQ42_00612</name>
</gene>
<sequence length="53" mass="6197">MMKSWWAFCSIGLSVTSRNPYPSWKGYYMSRHLNGWDPNSVSEPMLPCLPKKM</sequence>
<dbReference type="AlphaFoldDB" id="A0A3M3U3J8"/>
<name>A0A3M3U3J8_PSESG</name>
<comment type="caution">
    <text evidence="1">The sequence shown here is derived from an EMBL/GenBank/DDBJ whole genome shotgun (WGS) entry which is preliminary data.</text>
</comment>
<protein>
    <submittedName>
        <fullName evidence="1">Uncharacterized protein</fullName>
    </submittedName>
</protein>
<dbReference type="EMBL" id="RBPS01000419">
    <property type="protein sequence ID" value="RMO27761.1"/>
    <property type="molecule type" value="Genomic_DNA"/>
</dbReference>
<reference evidence="1 2" key="1">
    <citation type="submission" date="2018-08" db="EMBL/GenBank/DDBJ databases">
        <title>Recombination of ecologically and evolutionarily significant loci maintains genetic cohesion in the Pseudomonas syringae species complex.</title>
        <authorList>
            <person name="Dillon M."/>
            <person name="Thakur S."/>
            <person name="Almeida R.N.D."/>
            <person name="Weir B.S."/>
            <person name="Guttman D.S."/>
        </authorList>
    </citation>
    <scope>NUCLEOTIDE SEQUENCE [LARGE SCALE GENOMIC DNA]</scope>
    <source>
        <strain evidence="1 2">ICMP 6372</strain>
    </source>
</reference>
<evidence type="ECO:0000313" key="1">
    <source>
        <dbReference type="EMBL" id="RMO27761.1"/>
    </source>
</evidence>
<proteinExistence type="predicted"/>
<organism evidence="1 2">
    <name type="scientific">Pseudomonas savastanoi pv. glycinea</name>
    <name type="common">Pseudomonas syringae pv. glycinea</name>
    <dbReference type="NCBI Taxonomy" id="318"/>
    <lineage>
        <taxon>Bacteria</taxon>
        <taxon>Pseudomonadati</taxon>
        <taxon>Pseudomonadota</taxon>
        <taxon>Gammaproteobacteria</taxon>
        <taxon>Pseudomonadales</taxon>
        <taxon>Pseudomonadaceae</taxon>
        <taxon>Pseudomonas</taxon>
    </lineage>
</organism>
<dbReference type="Proteomes" id="UP000273536">
    <property type="component" value="Unassembled WGS sequence"/>
</dbReference>